<dbReference type="EMBL" id="LWRY01000032">
    <property type="protein sequence ID" value="OCX74752.1"/>
    <property type="molecule type" value="Genomic_DNA"/>
</dbReference>
<dbReference type="Proteomes" id="UP000094893">
    <property type="component" value="Unassembled WGS sequence"/>
</dbReference>
<accession>A0A1C2JFE2</accession>
<evidence type="ECO:0000313" key="1">
    <source>
        <dbReference type="EMBL" id="OCX72472.1"/>
    </source>
</evidence>
<organism evidence="1 3">
    <name type="scientific">Acidithiobacillus thiooxidans</name>
    <name type="common">Thiobacillus thiooxidans</name>
    <dbReference type="NCBI Taxonomy" id="930"/>
    <lineage>
        <taxon>Bacteria</taxon>
        <taxon>Pseudomonadati</taxon>
        <taxon>Pseudomonadota</taxon>
        <taxon>Acidithiobacillia</taxon>
        <taxon>Acidithiobacillales</taxon>
        <taxon>Acidithiobacillaceae</taxon>
        <taxon>Acidithiobacillus</taxon>
    </lineage>
</organism>
<dbReference type="EMBL" id="LWSA01000142">
    <property type="protein sequence ID" value="OCX72472.1"/>
    <property type="molecule type" value="Genomic_DNA"/>
</dbReference>
<dbReference type="RefSeq" id="WP_024893826.1">
    <property type="nucleotide sequence ID" value="NZ_JABBDU010000087.1"/>
</dbReference>
<protein>
    <submittedName>
        <fullName evidence="1">Uncharacterized protein</fullName>
    </submittedName>
</protein>
<comment type="caution">
    <text evidence="1">The sequence shown here is derived from an EMBL/GenBank/DDBJ whole genome shotgun (WGS) entry which is preliminary data.</text>
</comment>
<evidence type="ECO:0000313" key="4">
    <source>
        <dbReference type="Proteomes" id="UP000095008"/>
    </source>
</evidence>
<name>A0A1C2JFE2_ACITH</name>
<dbReference type="Proteomes" id="UP000095008">
    <property type="component" value="Unassembled WGS sequence"/>
</dbReference>
<dbReference type="OrthoDB" id="5298598at2"/>
<reference evidence="1 3" key="1">
    <citation type="journal article" date="2016" name="Int. J. Mol. Sci.">
        <title>Comparative genomics of the extreme acidophile Acidithiobacillus thiooxidans reveals intraspecific divergence and niche adaptation.</title>
        <authorList>
            <person name="Zhang X."/>
            <person name="Feng X."/>
            <person name="Tao J."/>
            <person name="Ma L."/>
            <person name="Xiao Y."/>
            <person name="Liang Y."/>
            <person name="Liu X."/>
            <person name="Yin H."/>
        </authorList>
    </citation>
    <scope>NUCLEOTIDE SEQUENCE [LARGE SCALE GENOMIC DNA]</scope>
    <source>
        <strain evidence="1 3">A02</strain>
        <strain evidence="2">DXS-W</strain>
    </source>
</reference>
<evidence type="ECO:0000313" key="2">
    <source>
        <dbReference type="EMBL" id="OCX74752.1"/>
    </source>
</evidence>
<gene>
    <name evidence="2" type="ORF">A6M23_05135</name>
    <name evidence="1" type="ORF">A6P07_09735</name>
</gene>
<dbReference type="AlphaFoldDB" id="A0A1C2JFE2"/>
<sequence length="154" mass="16778">MAQAVTSTIKIMGSYADTLRLEAASRRMSLNALATEYALRGMDTLSENDSSNLATFERRIGATILAARSDIEALQAEVDTIAAMMDAFVKLMLVHLPEPGGDEREAVTASALNRYERFLKQVAEAGFSGDRPVAIQKIADLLQQRISVKEVADE</sequence>
<proteinExistence type="predicted"/>
<dbReference type="STRING" id="930.GCA_002079865_01458"/>
<evidence type="ECO:0000313" key="3">
    <source>
        <dbReference type="Proteomes" id="UP000094893"/>
    </source>
</evidence>
<keyword evidence="4" id="KW-1185">Reference proteome</keyword>